<dbReference type="InterPro" id="IPR002110">
    <property type="entry name" value="Ankyrin_rpt"/>
</dbReference>
<dbReference type="Pfam" id="PF13637">
    <property type="entry name" value="Ank_4"/>
    <property type="match status" value="2"/>
</dbReference>
<dbReference type="PROSITE" id="PS50088">
    <property type="entry name" value="ANK_REPEAT"/>
    <property type="match status" value="9"/>
</dbReference>
<sequence>MLKDANELIKLAFSLGKQDSFVRQGQEKSQLSLLPSDSFADDNVNRQDSMKRTALHAAAFLNNYNLAEELIQNGARVTVKDINWLTPLHRACASNSFEVAKLLIENGADRTARDKQWQMPLHVAVANGSLECIKLLLSHSSNQGQQTIPGIVNATDRGGNSALHHAVFHGHVSVVSCLLDNGASLNAFDKRERRVMHWAAATNSPSLIELLVQKGAELECKDKTHFTPLHVASSLGHTKAVAKLLALGADFQTFTTQGNTPLHLACLNGHTEVLALLIEHVKKYKTMAQLLSLVNIKNSTGLTTFHLATSSTSGSACLQYLLDATSTDLVVSASFEEDGDASVVRHHCLADLNARDYRSHFTPLHMAAFYGRFERAQVLISYGANFELCDRFENTLLHIAASQGHDLFLQRMLHFLQESGARHLRWDTAGAFGATPLHLAAINGHPACLSRLIQAAVASETNKFTPNFMQNSPEPLGTETGKGSSSSPSSADEGLEAESSSSLSSSCYEQKKAKRGCII</sequence>
<feature type="compositionally biased region" description="Polar residues" evidence="4">
    <location>
        <begin position="464"/>
        <end position="473"/>
    </location>
</feature>
<feature type="repeat" description="ANK" evidence="3">
    <location>
        <begin position="83"/>
        <end position="115"/>
    </location>
</feature>
<feature type="repeat" description="ANK" evidence="3">
    <location>
        <begin position="432"/>
        <end position="454"/>
    </location>
</feature>
<comment type="caution">
    <text evidence="5">The sequence shown here is derived from an EMBL/GenBank/DDBJ whole genome shotgun (WGS) entry which is preliminary data.</text>
</comment>
<dbReference type="PROSITE" id="PS50297">
    <property type="entry name" value="ANK_REP_REGION"/>
    <property type="match status" value="8"/>
</dbReference>
<evidence type="ECO:0000256" key="1">
    <source>
        <dbReference type="ARBA" id="ARBA00022737"/>
    </source>
</evidence>
<gene>
    <name evidence="5" type="ORF">Ciccas_009496</name>
</gene>
<feature type="repeat" description="ANK" evidence="3">
    <location>
        <begin position="191"/>
        <end position="223"/>
    </location>
</feature>
<protein>
    <submittedName>
        <fullName evidence="5">Uncharacterized protein</fullName>
    </submittedName>
</protein>
<dbReference type="Gene3D" id="1.25.40.20">
    <property type="entry name" value="Ankyrin repeat-containing domain"/>
    <property type="match status" value="5"/>
</dbReference>
<dbReference type="InterPro" id="IPR036770">
    <property type="entry name" value="Ankyrin_rpt-contain_sf"/>
</dbReference>
<evidence type="ECO:0000256" key="4">
    <source>
        <dbReference type="SAM" id="MobiDB-lite"/>
    </source>
</evidence>
<evidence type="ECO:0000256" key="2">
    <source>
        <dbReference type="ARBA" id="ARBA00023043"/>
    </source>
</evidence>
<feature type="repeat" description="ANK" evidence="3">
    <location>
        <begin position="116"/>
        <end position="142"/>
    </location>
</feature>
<dbReference type="Pfam" id="PF12796">
    <property type="entry name" value="Ank_2"/>
    <property type="match status" value="1"/>
</dbReference>
<dbReference type="PANTHER" id="PTHR24193">
    <property type="entry name" value="ANKYRIN REPEAT PROTEIN"/>
    <property type="match status" value="1"/>
</dbReference>
<dbReference type="PANTHER" id="PTHR24193:SF122">
    <property type="entry name" value="ANKYRIN REPEAT DOMAIN-CONTAINING PROTEIN 23"/>
    <property type="match status" value="1"/>
</dbReference>
<evidence type="ECO:0000313" key="5">
    <source>
        <dbReference type="EMBL" id="KAL3311920.1"/>
    </source>
</evidence>
<dbReference type="PRINTS" id="PR01415">
    <property type="entry name" value="ANKYRIN"/>
</dbReference>
<dbReference type="InterPro" id="IPR050663">
    <property type="entry name" value="Ankyrin-SOCS_Box"/>
</dbReference>
<evidence type="ECO:0000313" key="6">
    <source>
        <dbReference type="Proteomes" id="UP001626550"/>
    </source>
</evidence>
<feature type="region of interest" description="Disordered" evidence="4">
    <location>
        <begin position="464"/>
        <end position="519"/>
    </location>
</feature>
<dbReference type="Proteomes" id="UP001626550">
    <property type="component" value="Unassembled WGS sequence"/>
</dbReference>
<feature type="repeat" description="ANK" evidence="3">
    <location>
        <begin position="158"/>
        <end position="190"/>
    </location>
</feature>
<feature type="repeat" description="ANK" evidence="3">
    <location>
        <begin position="50"/>
        <end position="82"/>
    </location>
</feature>
<organism evidence="5 6">
    <name type="scientific">Cichlidogyrus casuarinus</name>
    <dbReference type="NCBI Taxonomy" id="1844966"/>
    <lineage>
        <taxon>Eukaryota</taxon>
        <taxon>Metazoa</taxon>
        <taxon>Spiralia</taxon>
        <taxon>Lophotrochozoa</taxon>
        <taxon>Platyhelminthes</taxon>
        <taxon>Monogenea</taxon>
        <taxon>Monopisthocotylea</taxon>
        <taxon>Dactylogyridea</taxon>
        <taxon>Ancyrocephalidae</taxon>
        <taxon>Cichlidogyrus</taxon>
    </lineage>
</organism>
<dbReference type="AlphaFoldDB" id="A0ABD2PXK5"/>
<keyword evidence="6" id="KW-1185">Reference proteome</keyword>
<accession>A0ABD2PXK5</accession>
<proteinExistence type="predicted"/>
<feature type="repeat" description="ANK" evidence="3">
    <location>
        <begin position="359"/>
        <end position="391"/>
    </location>
</feature>
<keyword evidence="1" id="KW-0677">Repeat</keyword>
<feature type="repeat" description="ANK" evidence="3">
    <location>
        <begin position="257"/>
        <end position="280"/>
    </location>
</feature>
<dbReference type="EMBL" id="JBJKFK010001953">
    <property type="protein sequence ID" value="KAL3311920.1"/>
    <property type="molecule type" value="Genomic_DNA"/>
</dbReference>
<keyword evidence="2 3" id="KW-0040">ANK repeat</keyword>
<feature type="repeat" description="ANK" evidence="3">
    <location>
        <begin position="224"/>
        <end position="256"/>
    </location>
</feature>
<feature type="compositionally biased region" description="Low complexity" evidence="4">
    <location>
        <begin position="484"/>
        <end position="506"/>
    </location>
</feature>
<name>A0ABD2PXK5_9PLAT</name>
<dbReference type="SUPFAM" id="SSF48403">
    <property type="entry name" value="Ankyrin repeat"/>
    <property type="match status" value="2"/>
</dbReference>
<dbReference type="Pfam" id="PF00023">
    <property type="entry name" value="Ank"/>
    <property type="match status" value="2"/>
</dbReference>
<evidence type="ECO:0000256" key="3">
    <source>
        <dbReference type="PROSITE-ProRule" id="PRU00023"/>
    </source>
</evidence>
<dbReference type="SMART" id="SM00248">
    <property type="entry name" value="ANK"/>
    <property type="match status" value="11"/>
</dbReference>
<reference evidence="5 6" key="1">
    <citation type="submission" date="2024-11" db="EMBL/GenBank/DDBJ databases">
        <title>Adaptive evolution of stress response genes in parasites aligns with host niche diversity.</title>
        <authorList>
            <person name="Hahn C."/>
            <person name="Resl P."/>
        </authorList>
    </citation>
    <scope>NUCLEOTIDE SEQUENCE [LARGE SCALE GENOMIC DNA]</scope>
    <source>
        <strain evidence="5">EGGRZ-B1_66</strain>
        <tissue evidence="5">Body</tissue>
    </source>
</reference>